<name>A0ABY1PT19_9BACT</name>
<sequence length="181" mass="19291">MQTIDVTELANKAAKGPVKLVDVRMPTEYREVHASAAQNFPLDSLDPQAIASTLHASATDPLYVICKSGGRSTKAVQQFLNAGIDNVVNVEGGTTAWVQAGLPVVRGQKTVSLERQVRILAGFLTLLGAVLGFFVHPYLIGLSAFIGAGLMFAGITDSCGMGMMLSKMPWNRCHNGQCKTN</sequence>
<dbReference type="Pfam" id="PF00581">
    <property type="entry name" value="Rhodanese"/>
    <property type="match status" value="1"/>
</dbReference>
<dbReference type="Gene3D" id="6.10.140.1340">
    <property type="match status" value="1"/>
</dbReference>
<proteinExistence type="predicted"/>
<evidence type="ECO:0000313" key="4">
    <source>
        <dbReference type="Proteomes" id="UP001158067"/>
    </source>
</evidence>
<evidence type="ECO:0000313" key="3">
    <source>
        <dbReference type="EMBL" id="SMP46243.1"/>
    </source>
</evidence>
<feature type="transmembrane region" description="Helical" evidence="1">
    <location>
        <begin position="145"/>
        <end position="165"/>
    </location>
</feature>
<dbReference type="Pfam" id="PF11127">
    <property type="entry name" value="YgaP-like_TM"/>
    <property type="match status" value="1"/>
</dbReference>
<dbReference type="SMART" id="SM00450">
    <property type="entry name" value="RHOD"/>
    <property type="match status" value="1"/>
</dbReference>
<dbReference type="InterPro" id="IPR052367">
    <property type="entry name" value="Thiosulfate_ST/Rhodanese-like"/>
</dbReference>
<evidence type="ECO:0000256" key="1">
    <source>
        <dbReference type="SAM" id="Phobius"/>
    </source>
</evidence>
<dbReference type="Proteomes" id="UP001158067">
    <property type="component" value="Unassembled WGS sequence"/>
</dbReference>
<dbReference type="PROSITE" id="PS50206">
    <property type="entry name" value="RHODANESE_3"/>
    <property type="match status" value="1"/>
</dbReference>
<dbReference type="SUPFAM" id="SSF52821">
    <property type="entry name" value="Rhodanese/Cell cycle control phosphatase"/>
    <property type="match status" value="1"/>
</dbReference>
<dbReference type="PANTHER" id="PTHR45431">
    <property type="entry name" value="RHODANESE-LIKE DOMAIN-CONTAINING PROTEIN 15, CHLOROPLASTIC"/>
    <property type="match status" value="1"/>
</dbReference>
<protein>
    <submittedName>
        <fullName evidence="3">Rhodanese-related sulfurtransferase</fullName>
    </submittedName>
</protein>
<reference evidence="3 4" key="1">
    <citation type="submission" date="2017-05" db="EMBL/GenBank/DDBJ databases">
        <authorList>
            <person name="Varghese N."/>
            <person name="Submissions S."/>
        </authorList>
    </citation>
    <scope>NUCLEOTIDE SEQUENCE [LARGE SCALE GENOMIC DNA]</scope>
    <source>
        <strain evidence="3 4">DSM 25457</strain>
    </source>
</reference>
<accession>A0ABY1PT19</accession>
<organism evidence="3 4">
    <name type="scientific">Neorhodopirellula lusitana</name>
    <dbReference type="NCBI Taxonomy" id="445327"/>
    <lineage>
        <taxon>Bacteria</taxon>
        <taxon>Pseudomonadati</taxon>
        <taxon>Planctomycetota</taxon>
        <taxon>Planctomycetia</taxon>
        <taxon>Pirellulales</taxon>
        <taxon>Pirellulaceae</taxon>
        <taxon>Neorhodopirellula</taxon>
    </lineage>
</organism>
<keyword evidence="1" id="KW-0812">Transmembrane</keyword>
<keyword evidence="4" id="KW-1185">Reference proteome</keyword>
<dbReference type="RefSeq" id="WP_283431424.1">
    <property type="nucleotide sequence ID" value="NZ_FXUG01000002.1"/>
</dbReference>
<gene>
    <name evidence="3" type="ORF">SAMN06265222_10287</name>
</gene>
<dbReference type="InterPro" id="IPR036873">
    <property type="entry name" value="Rhodanese-like_dom_sf"/>
</dbReference>
<keyword evidence="1" id="KW-1133">Transmembrane helix</keyword>
<dbReference type="InterPro" id="IPR021309">
    <property type="entry name" value="YgaP-like_TM"/>
</dbReference>
<dbReference type="EMBL" id="FXUG01000002">
    <property type="protein sequence ID" value="SMP46243.1"/>
    <property type="molecule type" value="Genomic_DNA"/>
</dbReference>
<feature type="transmembrane region" description="Helical" evidence="1">
    <location>
        <begin position="119"/>
        <end position="139"/>
    </location>
</feature>
<dbReference type="PANTHER" id="PTHR45431:SF3">
    <property type="entry name" value="RHODANESE-LIKE DOMAIN-CONTAINING PROTEIN 15, CHLOROPLASTIC"/>
    <property type="match status" value="1"/>
</dbReference>
<comment type="caution">
    <text evidence="3">The sequence shown here is derived from an EMBL/GenBank/DDBJ whole genome shotgun (WGS) entry which is preliminary data.</text>
</comment>
<dbReference type="CDD" id="cd00158">
    <property type="entry name" value="RHOD"/>
    <property type="match status" value="1"/>
</dbReference>
<feature type="domain" description="Rhodanese" evidence="2">
    <location>
        <begin position="14"/>
        <end position="106"/>
    </location>
</feature>
<dbReference type="InterPro" id="IPR001763">
    <property type="entry name" value="Rhodanese-like_dom"/>
</dbReference>
<dbReference type="Gene3D" id="3.40.250.10">
    <property type="entry name" value="Rhodanese-like domain"/>
    <property type="match status" value="1"/>
</dbReference>
<evidence type="ECO:0000259" key="2">
    <source>
        <dbReference type="PROSITE" id="PS50206"/>
    </source>
</evidence>
<keyword evidence="1" id="KW-0472">Membrane</keyword>